<organism evidence="8 9">
    <name type="scientific">Reticulibacter mediterranei</name>
    <dbReference type="NCBI Taxonomy" id="2778369"/>
    <lineage>
        <taxon>Bacteria</taxon>
        <taxon>Bacillati</taxon>
        <taxon>Chloroflexota</taxon>
        <taxon>Ktedonobacteria</taxon>
        <taxon>Ktedonobacterales</taxon>
        <taxon>Reticulibacteraceae</taxon>
        <taxon>Reticulibacter</taxon>
    </lineage>
</organism>
<dbReference type="FunFam" id="3.30.565.10:FF:000006">
    <property type="entry name" value="Sensor histidine kinase WalK"/>
    <property type="match status" value="1"/>
</dbReference>
<dbReference type="InterPro" id="IPR036890">
    <property type="entry name" value="HATPase_C_sf"/>
</dbReference>
<dbReference type="CDD" id="cd00082">
    <property type="entry name" value="HisKA"/>
    <property type="match status" value="1"/>
</dbReference>
<dbReference type="PRINTS" id="PR00344">
    <property type="entry name" value="BCTRLSENSOR"/>
</dbReference>
<dbReference type="AlphaFoldDB" id="A0A8J3N092"/>
<reference evidence="8" key="1">
    <citation type="submission" date="2020-10" db="EMBL/GenBank/DDBJ databases">
        <title>Taxonomic study of unclassified bacteria belonging to the class Ktedonobacteria.</title>
        <authorList>
            <person name="Yabe S."/>
            <person name="Wang C.M."/>
            <person name="Zheng Y."/>
            <person name="Sakai Y."/>
            <person name="Cavaletti L."/>
            <person name="Monciardini P."/>
            <person name="Donadio S."/>
        </authorList>
    </citation>
    <scope>NUCLEOTIDE SEQUENCE</scope>
    <source>
        <strain evidence="8">ID150040</strain>
    </source>
</reference>
<evidence type="ECO:0000313" key="8">
    <source>
        <dbReference type="EMBL" id="GHO91268.1"/>
    </source>
</evidence>
<dbReference type="Gene3D" id="1.10.287.130">
    <property type="match status" value="1"/>
</dbReference>
<keyword evidence="5" id="KW-0418">Kinase</keyword>
<dbReference type="RefSeq" id="WP_220202171.1">
    <property type="nucleotide sequence ID" value="NZ_BNJK01000001.1"/>
</dbReference>
<comment type="catalytic activity">
    <reaction evidence="1">
        <text>ATP + protein L-histidine = ADP + protein N-phospho-L-histidine.</text>
        <dbReference type="EC" id="2.7.13.3"/>
    </reaction>
</comment>
<dbReference type="CDD" id="cd00075">
    <property type="entry name" value="HATPase"/>
    <property type="match status" value="1"/>
</dbReference>
<dbReference type="SUPFAM" id="SSF47384">
    <property type="entry name" value="Homodimeric domain of signal transducing histidine kinase"/>
    <property type="match status" value="1"/>
</dbReference>
<dbReference type="PROSITE" id="PS50109">
    <property type="entry name" value="HIS_KIN"/>
    <property type="match status" value="1"/>
</dbReference>
<evidence type="ECO:0000313" key="9">
    <source>
        <dbReference type="Proteomes" id="UP000597444"/>
    </source>
</evidence>
<keyword evidence="3" id="KW-0597">Phosphoprotein</keyword>
<dbReference type="InterPro" id="IPR004358">
    <property type="entry name" value="Sig_transdc_His_kin-like_C"/>
</dbReference>
<dbReference type="Pfam" id="PF00512">
    <property type="entry name" value="HisKA"/>
    <property type="match status" value="1"/>
</dbReference>
<keyword evidence="6" id="KW-0902">Two-component regulatory system</keyword>
<dbReference type="InterPro" id="IPR005467">
    <property type="entry name" value="His_kinase_dom"/>
</dbReference>
<dbReference type="PANTHER" id="PTHR43711:SF1">
    <property type="entry name" value="HISTIDINE KINASE 1"/>
    <property type="match status" value="1"/>
</dbReference>
<accession>A0A8J3N092</accession>
<evidence type="ECO:0000256" key="5">
    <source>
        <dbReference type="ARBA" id="ARBA00022777"/>
    </source>
</evidence>
<evidence type="ECO:0000256" key="6">
    <source>
        <dbReference type="ARBA" id="ARBA00023012"/>
    </source>
</evidence>
<dbReference type="EC" id="2.7.13.3" evidence="2"/>
<dbReference type="Pfam" id="PF02518">
    <property type="entry name" value="HATPase_c"/>
    <property type="match status" value="1"/>
</dbReference>
<dbReference type="EMBL" id="BNJK01000001">
    <property type="protein sequence ID" value="GHO91268.1"/>
    <property type="molecule type" value="Genomic_DNA"/>
</dbReference>
<feature type="domain" description="Histidine kinase" evidence="7">
    <location>
        <begin position="17"/>
        <end position="250"/>
    </location>
</feature>
<dbReference type="PANTHER" id="PTHR43711">
    <property type="entry name" value="TWO-COMPONENT HISTIDINE KINASE"/>
    <property type="match status" value="1"/>
</dbReference>
<dbReference type="SMART" id="SM00387">
    <property type="entry name" value="HATPase_c"/>
    <property type="match status" value="1"/>
</dbReference>
<sequence length="252" mass="29178">MIASYKTQQQMNEFLSIASHEFKTPLTSIKGNIQLIGRRLRNNVEVLSLPRQELLNRLAEAQELLEHTDQQLTRLTRFINILLESTRISNNTIDLFLEQCELNQVLDEVIQNRKQFSTNRTIRVEHPDNKEISILVDISRIKQVITHYLSNAHKFSPMDQPIDVLLRKQEDYAYVSVKDYGLGIPAHEQEHIWERFYRVSGIKVLNGSEVGLGLGLHICRTFIERHKGQVGVQSEPGKGSTFWFTLPLFSRN</sequence>
<evidence type="ECO:0000256" key="4">
    <source>
        <dbReference type="ARBA" id="ARBA00022679"/>
    </source>
</evidence>
<dbReference type="InterPro" id="IPR003594">
    <property type="entry name" value="HATPase_dom"/>
</dbReference>
<dbReference type="SUPFAM" id="SSF55874">
    <property type="entry name" value="ATPase domain of HSP90 chaperone/DNA topoisomerase II/histidine kinase"/>
    <property type="match status" value="1"/>
</dbReference>
<dbReference type="InterPro" id="IPR003661">
    <property type="entry name" value="HisK_dim/P_dom"/>
</dbReference>
<evidence type="ECO:0000256" key="3">
    <source>
        <dbReference type="ARBA" id="ARBA00022553"/>
    </source>
</evidence>
<dbReference type="SMART" id="SM00388">
    <property type="entry name" value="HisKA"/>
    <property type="match status" value="1"/>
</dbReference>
<keyword evidence="9" id="KW-1185">Reference proteome</keyword>
<dbReference type="Proteomes" id="UP000597444">
    <property type="component" value="Unassembled WGS sequence"/>
</dbReference>
<evidence type="ECO:0000259" key="7">
    <source>
        <dbReference type="PROSITE" id="PS50109"/>
    </source>
</evidence>
<dbReference type="GO" id="GO:0000155">
    <property type="term" value="F:phosphorelay sensor kinase activity"/>
    <property type="evidence" value="ECO:0007669"/>
    <property type="project" value="InterPro"/>
</dbReference>
<comment type="caution">
    <text evidence="8">The sequence shown here is derived from an EMBL/GenBank/DDBJ whole genome shotgun (WGS) entry which is preliminary data.</text>
</comment>
<dbReference type="InterPro" id="IPR050736">
    <property type="entry name" value="Sensor_HK_Regulatory"/>
</dbReference>
<evidence type="ECO:0000256" key="2">
    <source>
        <dbReference type="ARBA" id="ARBA00012438"/>
    </source>
</evidence>
<protein>
    <recommendedName>
        <fullName evidence="2">histidine kinase</fullName>
        <ecNumber evidence="2">2.7.13.3</ecNumber>
    </recommendedName>
</protein>
<gene>
    <name evidence="8" type="ORF">KSF_013160</name>
</gene>
<proteinExistence type="predicted"/>
<name>A0A8J3N092_9CHLR</name>
<evidence type="ECO:0000256" key="1">
    <source>
        <dbReference type="ARBA" id="ARBA00000085"/>
    </source>
</evidence>
<dbReference type="InterPro" id="IPR036097">
    <property type="entry name" value="HisK_dim/P_sf"/>
</dbReference>
<dbReference type="Gene3D" id="3.30.565.10">
    <property type="entry name" value="Histidine kinase-like ATPase, C-terminal domain"/>
    <property type="match status" value="1"/>
</dbReference>
<keyword evidence="4" id="KW-0808">Transferase</keyword>